<dbReference type="OrthoDB" id="8058166at2759"/>
<dbReference type="EMBL" id="KZ309250">
    <property type="protein sequence ID" value="KAG8237941.1"/>
    <property type="molecule type" value="Genomic_DNA"/>
</dbReference>
<feature type="domain" description="DDE-1" evidence="1">
    <location>
        <begin position="4"/>
        <end position="122"/>
    </location>
</feature>
<dbReference type="AlphaFoldDB" id="A0A8K0KQC3"/>
<comment type="caution">
    <text evidence="2">The sequence shown here is derived from an EMBL/GenBank/DDBJ whole genome shotgun (WGS) entry which is preliminary data.</text>
</comment>
<protein>
    <recommendedName>
        <fullName evidence="1">DDE-1 domain-containing protein</fullName>
    </recommendedName>
</protein>
<name>A0A8K0KQC3_LADFU</name>
<evidence type="ECO:0000259" key="1">
    <source>
        <dbReference type="Pfam" id="PF03184"/>
    </source>
</evidence>
<evidence type="ECO:0000313" key="2">
    <source>
        <dbReference type="EMBL" id="KAG8237941.1"/>
    </source>
</evidence>
<sequence length="162" mass="18759">MIKIWLDNVWKKRKHAFFSPKSVLIMDACRAHLVPEVKKLIQKYSKLAITPGGLMKKLRPLDLKVNKSSKSKLRAKWEEWMIAGVHEYTNSGKMKRPSYEEIYKWISESWNSVTVTCIQRGFHKSFGDMQDTETTESENDEVTEESKVADVPVEILIGFVPL</sequence>
<dbReference type="GO" id="GO:0003676">
    <property type="term" value="F:nucleic acid binding"/>
    <property type="evidence" value="ECO:0007669"/>
    <property type="project" value="InterPro"/>
</dbReference>
<reference evidence="2" key="2">
    <citation type="submission" date="2017-10" db="EMBL/GenBank/DDBJ databases">
        <title>Ladona fulva Genome sequencing and assembly.</title>
        <authorList>
            <person name="Murali S."/>
            <person name="Richards S."/>
            <person name="Bandaranaike D."/>
            <person name="Bellair M."/>
            <person name="Blankenburg K."/>
            <person name="Chao H."/>
            <person name="Dinh H."/>
            <person name="Doddapaneni H."/>
            <person name="Dugan-Rocha S."/>
            <person name="Elkadiri S."/>
            <person name="Gnanaolivu R."/>
            <person name="Hernandez B."/>
            <person name="Skinner E."/>
            <person name="Javaid M."/>
            <person name="Lee S."/>
            <person name="Li M."/>
            <person name="Ming W."/>
            <person name="Munidasa M."/>
            <person name="Muniz J."/>
            <person name="Nguyen L."/>
            <person name="Hughes D."/>
            <person name="Osuji N."/>
            <person name="Pu L.-L."/>
            <person name="Puazo M."/>
            <person name="Qu C."/>
            <person name="Quiroz J."/>
            <person name="Raj R."/>
            <person name="Weissenberger G."/>
            <person name="Xin Y."/>
            <person name="Zou X."/>
            <person name="Han Y."/>
            <person name="Worley K."/>
            <person name="Muzny D."/>
            <person name="Gibbs R."/>
        </authorList>
    </citation>
    <scope>NUCLEOTIDE SEQUENCE</scope>
    <source>
        <strain evidence="2">Sampled in the wild</strain>
    </source>
</reference>
<dbReference type="Proteomes" id="UP000792457">
    <property type="component" value="Unassembled WGS sequence"/>
</dbReference>
<dbReference type="InterPro" id="IPR004875">
    <property type="entry name" value="DDE_SF_endonuclease_dom"/>
</dbReference>
<accession>A0A8K0KQC3</accession>
<dbReference type="Pfam" id="PF03184">
    <property type="entry name" value="DDE_1"/>
    <property type="match status" value="1"/>
</dbReference>
<keyword evidence="3" id="KW-1185">Reference proteome</keyword>
<reference evidence="2" key="1">
    <citation type="submission" date="2013-04" db="EMBL/GenBank/DDBJ databases">
        <authorList>
            <person name="Qu J."/>
            <person name="Murali S.C."/>
            <person name="Bandaranaike D."/>
            <person name="Bellair M."/>
            <person name="Blankenburg K."/>
            <person name="Chao H."/>
            <person name="Dinh H."/>
            <person name="Doddapaneni H."/>
            <person name="Downs B."/>
            <person name="Dugan-Rocha S."/>
            <person name="Elkadiri S."/>
            <person name="Gnanaolivu R.D."/>
            <person name="Hernandez B."/>
            <person name="Javaid M."/>
            <person name="Jayaseelan J.C."/>
            <person name="Lee S."/>
            <person name="Li M."/>
            <person name="Ming W."/>
            <person name="Munidasa M."/>
            <person name="Muniz J."/>
            <person name="Nguyen L."/>
            <person name="Ongeri F."/>
            <person name="Osuji N."/>
            <person name="Pu L.-L."/>
            <person name="Puazo M."/>
            <person name="Qu C."/>
            <person name="Quiroz J."/>
            <person name="Raj R."/>
            <person name="Weissenberger G."/>
            <person name="Xin Y."/>
            <person name="Zou X."/>
            <person name="Han Y."/>
            <person name="Richards S."/>
            <person name="Worley K."/>
            <person name="Muzny D."/>
            <person name="Gibbs R."/>
        </authorList>
    </citation>
    <scope>NUCLEOTIDE SEQUENCE</scope>
    <source>
        <strain evidence="2">Sampled in the wild</strain>
    </source>
</reference>
<organism evidence="2 3">
    <name type="scientific">Ladona fulva</name>
    <name type="common">Scarce chaser dragonfly</name>
    <name type="synonym">Libellula fulva</name>
    <dbReference type="NCBI Taxonomy" id="123851"/>
    <lineage>
        <taxon>Eukaryota</taxon>
        <taxon>Metazoa</taxon>
        <taxon>Ecdysozoa</taxon>
        <taxon>Arthropoda</taxon>
        <taxon>Hexapoda</taxon>
        <taxon>Insecta</taxon>
        <taxon>Pterygota</taxon>
        <taxon>Palaeoptera</taxon>
        <taxon>Odonata</taxon>
        <taxon>Epiprocta</taxon>
        <taxon>Anisoptera</taxon>
        <taxon>Libelluloidea</taxon>
        <taxon>Libellulidae</taxon>
        <taxon>Ladona</taxon>
    </lineage>
</organism>
<evidence type="ECO:0000313" key="3">
    <source>
        <dbReference type="Proteomes" id="UP000792457"/>
    </source>
</evidence>
<proteinExistence type="predicted"/>
<gene>
    <name evidence="2" type="ORF">J437_LFUL017315</name>
</gene>